<dbReference type="Proteomes" id="UP000091857">
    <property type="component" value="Chromosome 3"/>
</dbReference>
<dbReference type="EMBL" id="CM004389">
    <property type="protein sequence ID" value="KAG8656902.1"/>
    <property type="molecule type" value="Genomic_DNA"/>
</dbReference>
<accession>A0ACB7HW70</accession>
<evidence type="ECO:0000313" key="2">
    <source>
        <dbReference type="Proteomes" id="UP000091857"/>
    </source>
</evidence>
<reference evidence="2" key="1">
    <citation type="journal article" date="2016" name="Nat. Biotechnol.">
        <title>Sequencing wild and cultivated cassava and related species reveals extensive interspecific hybridization and genetic diversity.</title>
        <authorList>
            <person name="Bredeson J.V."/>
            <person name="Lyons J.B."/>
            <person name="Prochnik S.E."/>
            <person name="Wu G.A."/>
            <person name="Ha C.M."/>
            <person name="Edsinger-Gonzales E."/>
            <person name="Grimwood J."/>
            <person name="Schmutz J."/>
            <person name="Rabbi I.Y."/>
            <person name="Egesi C."/>
            <person name="Nauluvula P."/>
            <person name="Lebot V."/>
            <person name="Ndunguru J."/>
            <person name="Mkamilo G."/>
            <person name="Bart R.S."/>
            <person name="Setter T.L."/>
            <person name="Gleadow R.M."/>
            <person name="Kulakow P."/>
            <person name="Ferguson M.E."/>
            <person name="Rounsley S."/>
            <person name="Rokhsar D.S."/>
        </authorList>
    </citation>
    <scope>NUCLEOTIDE SEQUENCE [LARGE SCALE GENOMIC DNA]</scope>
    <source>
        <strain evidence="2">cv. AM560-2</strain>
    </source>
</reference>
<proteinExistence type="predicted"/>
<comment type="caution">
    <text evidence="1">The sequence shown here is derived from an EMBL/GenBank/DDBJ whole genome shotgun (WGS) entry which is preliminary data.</text>
</comment>
<gene>
    <name evidence="1" type="ORF">MANES_03G020101v8</name>
</gene>
<sequence length="69" mass="8052">MPLIPVMFRPLVRLLTSPTIEPVAAISTVLFYSELLPQNIILERLVGHYLLSNENNLFHFLINLLRCFW</sequence>
<evidence type="ECO:0000313" key="1">
    <source>
        <dbReference type="EMBL" id="KAG8656902.1"/>
    </source>
</evidence>
<keyword evidence="2" id="KW-1185">Reference proteome</keyword>
<protein>
    <submittedName>
        <fullName evidence="1">Uncharacterized protein</fullName>
    </submittedName>
</protein>
<name>A0ACB7HW70_MANES</name>
<organism evidence="1 2">
    <name type="scientific">Manihot esculenta</name>
    <name type="common">Cassava</name>
    <name type="synonym">Jatropha manihot</name>
    <dbReference type="NCBI Taxonomy" id="3983"/>
    <lineage>
        <taxon>Eukaryota</taxon>
        <taxon>Viridiplantae</taxon>
        <taxon>Streptophyta</taxon>
        <taxon>Embryophyta</taxon>
        <taxon>Tracheophyta</taxon>
        <taxon>Spermatophyta</taxon>
        <taxon>Magnoliopsida</taxon>
        <taxon>eudicotyledons</taxon>
        <taxon>Gunneridae</taxon>
        <taxon>Pentapetalae</taxon>
        <taxon>rosids</taxon>
        <taxon>fabids</taxon>
        <taxon>Malpighiales</taxon>
        <taxon>Euphorbiaceae</taxon>
        <taxon>Crotonoideae</taxon>
        <taxon>Manihoteae</taxon>
        <taxon>Manihot</taxon>
    </lineage>
</organism>